<dbReference type="EMBL" id="BPLQ01004955">
    <property type="protein sequence ID" value="GIY11748.1"/>
    <property type="molecule type" value="Genomic_DNA"/>
</dbReference>
<accession>A0AAV4QVK6</accession>
<dbReference type="Proteomes" id="UP001054837">
    <property type="component" value="Unassembled WGS sequence"/>
</dbReference>
<evidence type="ECO:0000313" key="1">
    <source>
        <dbReference type="EMBL" id="GIY11748.1"/>
    </source>
</evidence>
<comment type="caution">
    <text evidence="1">The sequence shown here is derived from an EMBL/GenBank/DDBJ whole genome shotgun (WGS) entry which is preliminary data.</text>
</comment>
<organism evidence="1 2">
    <name type="scientific">Caerostris darwini</name>
    <dbReference type="NCBI Taxonomy" id="1538125"/>
    <lineage>
        <taxon>Eukaryota</taxon>
        <taxon>Metazoa</taxon>
        <taxon>Ecdysozoa</taxon>
        <taxon>Arthropoda</taxon>
        <taxon>Chelicerata</taxon>
        <taxon>Arachnida</taxon>
        <taxon>Araneae</taxon>
        <taxon>Araneomorphae</taxon>
        <taxon>Entelegynae</taxon>
        <taxon>Araneoidea</taxon>
        <taxon>Araneidae</taxon>
        <taxon>Caerostris</taxon>
    </lineage>
</organism>
<dbReference type="AlphaFoldDB" id="A0AAV4QVK6"/>
<proteinExistence type="predicted"/>
<keyword evidence="2" id="KW-1185">Reference proteome</keyword>
<protein>
    <submittedName>
        <fullName evidence="1">Uncharacterized protein</fullName>
    </submittedName>
</protein>
<sequence length="121" mass="13505">MYLQVSITFGFQYHALSSNLYNGGFSNTCGKMQDQPGNFLVLAKVPEVKSAPFESRLQTSPDLVRGSREKPLKRWIPLWATLGIETLSPFLNGSEFTTSLTASAPRGEFVDVERLKVLKSY</sequence>
<name>A0AAV4QVK6_9ARAC</name>
<gene>
    <name evidence="1" type="ORF">CDAR_75271</name>
</gene>
<reference evidence="1 2" key="1">
    <citation type="submission" date="2021-06" db="EMBL/GenBank/DDBJ databases">
        <title>Caerostris darwini draft genome.</title>
        <authorList>
            <person name="Kono N."/>
            <person name="Arakawa K."/>
        </authorList>
    </citation>
    <scope>NUCLEOTIDE SEQUENCE [LARGE SCALE GENOMIC DNA]</scope>
</reference>
<evidence type="ECO:0000313" key="2">
    <source>
        <dbReference type="Proteomes" id="UP001054837"/>
    </source>
</evidence>